<keyword evidence="4 5" id="KW-0325">Glycoprotein</keyword>
<evidence type="ECO:0000256" key="4">
    <source>
        <dbReference type="ARBA" id="ARBA00023180"/>
    </source>
</evidence>
<feature type="disulfide bond" evidence="7 10">
    <location>
        <begin position="352"/>
        <end position="370"/>
    </location>
</feature>
<dbReference type="CDD" id="cd06461">
    <property type="entry name" value="M2_ACE"/>
    <property type="match status" value="1"/>
</dbReference>
<feature type="binding site" evidence="6">
    <location>
        <position position="383"/>
    </location>
    <ligand>
        <name>Zn(2+)</name>
        <dbReference type="ChEBI" id="CHEBI:29105"/>
        <label>1</label>
        <note>catalytic</note>
    </ligand>
</feature>
<evidence type="ECO:0000256" key="5">
    <source>
        <dbReference type="PIRSR" id="PIRSR601548-10"/>
    </source>
</evidence>
<feature type="active site" description="Proton acceptor 2" evidence="9">
    <location>
        <position position="384"/>
    </location>
</feature>
<evidence type="ECO:0000256" key="3">
    <source>
        <dbReference type="ARBA" id="ARBA00023157"/>
    </source>
</evidence>
<dbReference type="GO" id="GO:0008237">
    <property type="term" value="F:metallopeptidase activity"/>
    <property type="evidence" value="ECO:0007669"/>
    <property type="project" value="InterPro"/>
</dbReference>
<evidence type="ECO:0000256" key="6">
    <source>
        <dbReference type="PIRSR" id="PIRSR601548-3"/>
    </source>
</evidence>
<dbReference type="PANTHER" id="PTHR10514:SF40">
    <property type="entry name" value="ANGIOTENSIN-CONVERTING ENZYME"/>
    <property type="match status" value="1"/>
</dbReference>
<dbReference type="PROSITE" id="PS52011">
    <property type="entry name" value="PEPTIDASE_M2"/>
    <property type="match status" value="1"/>
</dbReference>
<accession>N6U720</accession>
<proteinExistence type="inferred from homology"/>
<dbReference type="PANTHER" id="PTHR10514">
    <property type="entry name" value="ANGIOTENSIN-CONVERTING ENZYME"/>
    <property type="match status" value="1"/>
</dbReference>
<dbReference type="OrthoDB" id="10029630at2759"/>
<keyword evidence="2" id="KW-0732">Signal</keyword>
<reference evidence="11" key="1">
    <citation type="journal article" date="2013" name="Genome Biol.">
        <title>Draft genome of the mountain pine beetle, Dendroctonus ponderosae Hopkins, a major forest pest.</title>
        <authorList>
            <person name="Keeling C.I."/>
            <person name="Yuen M.M."/>
            <person name="Liao N.Y."/>
            <person name="Docking T.R."/>
            <person name="Chan S.K."/>
            <person name="Taylor G.A."/>
            <person name="Palmquist D.L."/>
            <person name="Jackman S.D."/>
            <person name="Nguyen A."/>
            <person name="Li M."/>
            <person name="Henderson H."/>
            <person name="Janes J.K."/>
            <person name="Zhao Y."/>
            <person name="Pandoh P."/>
            <person name="Moore R."/>
            <person name="Sperling F.A."/>
            <person name="Huber D.P."/>
            <person name="Birol I."/>
            <person name="Jones S.J."/>
            <person name="Bohlmann J."/>
        </authorList>
    </citation>
    <scope>NUCLEOTIDE SEQUENCE</scope>
</reference>
<keyword evidence="3 7" id="KW-1015">Disulfide bond</keyword>
<feature type="glycosylation site" description="N-linked (GlcNAc...) asparagine; partial" evidence="5">
    <location>
        <position position="198"/>
    </location>
</feature>
<evidence type="ECO:0000256" key="8">
    <source>
        <dbReference type="PIRSR" id="PIRSR601548-8"/>
    </source>
</evidence>
<organism evidence="11">
    <name type="scientific">Dendroctonus ponderosae</name>
    <name type="common">Mountain pine beetle</name>
    <dbReference type="NCBI Taxonomy" id="77166"/>
    <lineage>
        <taxon>Eukaryota</taxon>
        <taxon>Metazoa</taxon>
        <taxon>Ecdysozoa</taxon>
        <taxon>Arthropoda</taxon>
        <taxon>Hexapoda</taxon>
        <taxon>Insecta</taxon>
        <taxon>Pterygota</taxon>
        <taxon>Neoptera</taxon>
        <taxon>Endopterygota</taxon>
        <taxon>Coleoptera</taxon>
        <taxon>Polyphaga</taxon>
        <taxon>Cucujiformia</taxon>
        <taxon>Curculionidae</taxon>
        <taxon>Scolytinae</taxon>
        <taxon>Dendroctonus</taxon>
    </lineage>
</organism>
<dbReference type="SUPFAM" id="SSF55486">
    <property type="entry name" value="Metalloproteases ('zincins'), catalytic domain"/>
    <property type="match status" value="1"/>
</dbReference>
<gene>
    <name evidence="11" type="ORF">YQE_09020</name>
</gene>
<name>N6U720_DENPD</name>
<dbReference type="EMBL" id="KB741071">
    <property type="protein sequence ID" value="ENN74387.1"/>
    <property type="molecule type" value="Genomic_DNA"/>
</dbReference>
<evidence type="ECO:0000256" key="9">
    <source>
        <dbReference type="PIRSR" id="PIRSR601548-9"/>
    </source>
</evidence>
<dbReference type="Pfam" id="PF01401">
    <property type="entry name" value="Peptidase_M2"/>
    <property type="match status" value="2"/>
</dbReference>
<evidence type="ECO:0000256" key="2">
    <source>
        <dbReference type="ARBA" id="ARBA00022729"/>
    </source>
</evidence>
<evidence type="ECO:0000256" key="1">
    <source>
        <dbReference type="ARBA" id="ARBA00008139"/>
    </source>
</evidence>
<sequence length="412" mass="47912">MCDISNARKSFVWVIWVVLVAQSRASPQLDLPQYEPNSANYPQNPSFIPNPNYSPYNGVYATQGTIPQQTPEADRGYKDIGKAYRGDVRSLLQALELQASQQCTNNVAAQWNFETNVNQATQLEAAQQTYSEFQHAVWELLNHAGNLDNIPDSRTFRQIRYYSVIGPAALTPDQLDRYNRLINDMLAIYNTASVCSFNDHFHCGLKLQPDLNKIMAKSRNWDELQHVWTEWRRQTGQKMKDLYEQMVRLSNEAANLNNFTTTADYWSFPFESPALELDLEDAWTEIKPLYELLHAYVRRRLREYYGPERGYTPIDVFRLAEDFFVSLNLSAMPLDFWQGSIFEEPRDRVVLCTPSAWDFCNRRDFRIKMCANVNMKDLITAHHEMAHIHYFMAYKNQPKVFRDGANPGNNRV</sequence>
<comment type="similarity">
    <text evidence="1 10">Belongs to the peptidase M2 family.</text>
</comment>
<dbReference type="GO" id="GO:0006508">
    <property type="term" value="P:proteolysis"/>
    <property type="evidence" value="ECO:0007669"/>
    <property type="project" value="InterPro"/>
</dbReference>
<feature type="binding site" evidence="6">
    <location>
        <position position="387"/>
    </location>
    <ligand>
        <name>Zn(2+)</name>
        <dbReference type="ChEBI" id="CHEBI:29105"/>
        <label>1</label>
        <note>catalytic</note>
    </ligand>
</feature>
<dbReference type="InterPro" id="IPR001548">
    <property type="entry name" value="Peptidase_M2"/>
</dbReference>
<keyword evidence="6" id="KW-0862">Zinc</keyword>
<feature type="disulfide bond" evidence="7 10">
    <location>
        <begin position="195"/>
        <end position="203"/>
    </location>
</feature>
<feature type="binding site" evidence="8">
    <location>
        <position position="383"/>
    </location>
    <ligand>
        <name>Zn(2+)</name>
        <dbReference type="ChEBI" id="CHEBI:29105"/>
        <label>2</label>
        <note>catalytic</note>
    </ligand>
</feature>
<protein>
    <submittedName>
        <fullName evidence="11">Uncharacterized protein</fullName>
    </submittedName>
</protein>
<feature type="non-terminal residue" evidence="11">
    <location>
        <position position="1"/>
    </location>
</feature>
<feature type="glycosylation site" description="N-linked (GlcNAc...) asparagine" evidence="5">
    <location>
        <position position="116"/>
    </location>
</feature>
<dbReference type="HOGENOM" id="CLU_667764_0_0_1"/>
<comment type="caution">
    <text evidence="10">Lacks conserved residue(s) required for the propagation of feature annotation.</text>
</comment>
<dbReference type="GO" id="GO:0008241">
    <property type="term" value="F:peptidyl-dipeptidase activity"/>
    <property type="evidence" value="ECO:0007669"/>
    <property type="project" value="InterPro"/>
</dbReference>
<evidence type="ECO:0000256" key="10">
    <source>
        <dbReference type="PROSITE-ProRule" id="PRU01355"/>
    </source>
</evidence>
<dbReference type="AlphaFoldDB" id="N6U720"/>
<dbReference type="OMA" id="HIHYFMA"/>
<evidence type="ECO:0000256" key="7">
    <source>
        <dbReference type="PIRSR" id="PIRSR601548-4"/>
    </source>
</evidence>
<evidence type="ECO:0000313" key="11">
    <source>
        <dbReference type="EMBL" id="ENN74387.1"/>
    </source>
</evidence>
<keyword evidence="6" id="KW-0479">Metal-binding</keyword>
<dbReference type="GO" id="GO:0005886">
    <property type="term" value="C:plasma membrane"/>
    <property type="evidence" value="ECO:0007669"/>
    <property type="project" value="TreeGrafter"/>
</dbReference>
<feature type="binding site" evidence="8">
    <location>
        <position position="387"/>
    </location>
    <ligand>
        <name>Zn(2+)</name>
        <dbReference type="ChEBI" id="CHEBI:29105"/>
        <label>2</label>
        <note>catalytic</note>
    </ligand>
</feature>